<comment type="caution">
    <text evidence="2">The sequence shown here is derived from an EMBL/GenBank/DDBJ whole genome shotgun (WGS) entry which is preliminary data.</text>
</comment>
<sequence>MVKTKIIKNRLFSFFLLFLLCFGGIIFWRRADARYAQAHPSYGFDAQNFELWRWTAQQGIRPYADVFYPYGYLFYYSNTVFFFSILLDSLSAFSLCVLLHRLWKATDFSLVRYVLIGTLLVFLYRFIGFDVWSRYGIALTAALLAPTLIQKKRVIVVLGMVYGLLFGLVQDQSIYAVLVTEFALFFVLFPRNVIFQFSFWRRFFTSSLLLAGSFAVGCIPFFVFLRQSNQV</sequence>
<evidence type="ECO:0008006" key="4">
    <source>
        <dbReference type="Google" id="ProtNLM"/>
    </source>
</evidence>
<proteinExistence type="predicted"/>
<organism evidence="2 3">
    <name type="scientific">Candidatus Cerribacteria bacterium 'Amazon FNV 2010 28 9'</name>
    <dbReference type="NCBI Taxonomy" id="2081795"/>
    <lineage>
        <taxon>Bacteria</taxon>
        <taxon>Candidatus Cerribacteria</taxon>
    </lineage>
</organism>
<feature type="transmembrane region" description="Helical" evidence="1">
    <location>
        <begin position="154"/>
        <end position="169"/>
    </location>
</feature>
<keyword evidence="1" id="KW-0812">Transmembrane</keyword>
<feature type="non-terminal residue" evidence="2">
    <location>
        <position position="231"/>
    </location>
</feature>
<feature type="transmembrane region" description="Helical" evidence="1">
    <location>
        <begin position="133"/>
        <end position="149"/>
    </location>
</feature>
<gene>
    <name evidence="2" type="ORF">C5B42_00330</name>
</gene>
<feature type="transmembrane region" description="Helical" evidence="1">
    <location>
        <begin position="175"/>
        <end position="194"/>
    </location>
</feature>
<dbReference type="EMBL" id="PSRQ01000006">
    <property type="protein sequence ID" value="PWU24251.1"/>
    <property type="molecule type" value="Genomic_DNA"/>
</dbReference>
<feature type="transmembrane region" description="Helical" evidence="1">
    <location>
        <begin position="12"/>
        <end position="31"/>
    </location>
</feature>
<keyword evidence="1" id="KW-1133">Transmembrane helix</keyword>
<dbReference type="AlphaFoldDB" id="A0A317JQ71"/>
<protein>
    <recommendedName>
        <fullName evidence="4">Glycosyltransferase RgtA/B/C/D-like domain-containing protein</fullName>
    </recommendedName>
</protein>
<dbReference type="Proteomes" id="UP000246104">
    <property type="component" value="Unassembled WGS sequence"/>
</dbReference>
<evidence type="ECO:0000256" key="1">
    <source>
        <dbReference type="SAM" id="Phobius"/>
    </source>
</evidence>
<feature type="transmembrane region" description="Helical" evidence="1">
    <location>
        <begin position="73"/>
        <end position="98"/>
    </location>
</feature>
<feature type="transmembrane region" description="Helical" evidence="1">
    <location>
        <begin position="206"/>
        <end position="225"/>
    </location>
</feature>
<reference evidence="2 3" key="1">
    <citation type="submission" date="2018-02" db="EMBL/GenBank/DDBJ databases">
        <title>Genomic Reconstructions from Amazon Rainforest and Pasture Soil Reveal Novel Insights into the Physiology of Candidate Phyla in Tropical Sites.</title>
        <authorList>
            <person name="Kroeger M.E."/>
            <person name="Delmont T."/>
            <person name="Eren A.M."/>
            <person name="Guo J."/>
            <person name="Meyer K.M."/>
            <person name="Khan K."/>
            <person name="Rodrigues J.L.M."/>
            <person name="Bohannan B.J.M."/>
            <person name="Tringe S."/>
            <person name="Borges C.D."/>
            <person name="Tiedje J."/>
            <person name="Tsai S.M."/>
            <person name="Nusslein K."/>
        </authorList>
    </citation>
    <scope>NUCLEOTIDE SEQUENCE [LARGE SCALE GENOMIC DNA]</scope>
    <source>
        <strain evidence="2">Amazon FNV 2010 28 9</strain>
    </source>
</reference>
<feature type="transmembrane region" description="Helical" evidence="1">
    <location>
        <begin position="110"/>
        <end position="127"/>
    </location>
</feature>
<accession>A0A317JQ71</accession>
<keyword evidence="1" id="KW-0472">Membrane</keyword>
<evidence type="ECO:0000313" key="2">
    <source>
        <dbReference type="EMBL" id="PWU24251.1"/>
    </source>
</evidence>
<evidence type="ECO:0000313" key="3">
    <source>
        <dbReference type="Proteomes" id="UP000246104"/>
    </source>
</evidence>
<name>A0A317JQ71_9BACT</name>